<dbReference type="EMBL" id="JQCN01000061">
    <property type="protein sequence ID" value="KRN97396.1"/>
    <property type="molecule type" value="Genomic_DNA"/>
</dbReference>
<evidence type="ECO:0000256" key="2">
    <source>
        <dbReference type="ARBA" id="ARBA00004193"/>
    </source>
</evidence>
<evidence type="ECO:0000256" key="12">
    <source>
        <dbReference type="RuleBase" id="RU367119"/>
    </source>
</evidence>
<dbReference type="STRING" id="449659.IV66_GL000530"/>
<dbReference type="GO" id="GO:0005886">
    <property type="term" value="C:plasma membrane"/>
    <property type="evidence" value="ECO:0007669"/>
    <property type="project" value="UniProtKB-SubCell"/>
</dbReference>
<accession>A0A0R2LH75</accession>
<dbReference type="Pfam" id="PF12849">
    <property type="entry name" value="PBP_like_2"/>
    <property type="match status" value="1"/>
</dbReference>
<keyword evidence="8 12" id="KW-0732">Signal</keyword>
<feature type="domain" description="PBP" evidence="13">
    <location>
        <begin position="25"/>
        <end position="254"/>
    </location>
</feature>
<dbReference type="GO" id="GO:0042301">
    <property type="term" value="F:phosphate ion binding"/>
    <property type="evidence" value="ECO:0007669"/>
    <property type="project" value="UniProtKB-UniRule"/>
</dbReference>
<comment type="subunit">
    <text evidence="4 12">The complex is composed of two ATP-binding proteins (PstB), two transmembrane proteins (PstC and PstA) and a solute-binding protein (PstS).</text>
</comment>
<reference evidence="14 15" key="1">
    <citation type="journal article" date="2015" name="Genome Announc.">
        <title>Expanding the biotechnology potential of lactobacilli through comparative genomics of 213 strains and associated genera.</title>
        <authorList>
            <person name="Sun Z."/>
            <person name="Harris H.M."/>
            <person name="McCann A."/>
            <person name="Guo C."/>
            <person name="Argimon S."/>
            <person name="Zhang W."/>
            <person name="Yang X."/>
            <person name="Jeffery I.B."/>
            <person name="Cooney J.C."/>
            <person name="Kagawa T.F."/>
            <person name="Liu W."/>
            <person name="Song Y."/>
            <person name="Salvetti E."/>
            <person name="Wrobel A."/>
            <person name="Rasinkangas P."/>
            <person name="Parkhill J."/>
            <person name="Rea M.C."/>
            <person name="O'Sullivan O."/>
            <person name="Ritari J."/>
            <person name="Douillard F.P."/>
            <person name="Paul Ross R."/>
            <person name="Yang R."/>
            <person name="Briner A.E."/>
            <person name="Felis G.E."/>
            <person name="de Vos W.M."/>
            <person name="Barrangou R."/>
            <person name="Klaenhammer T.R."/>
            <person name="Caufield P.W."/>
            <person name="Cui Y."/>
            <person name="Zhang H."/>
            <person name="O'Toole P.W."/>
        </authorList>
    </citation>
    <scope>NUCLEOTIDE SEQUENCE [LARGE SCALE GENOMIC DNA]</scope>
    <source>
        <strain evidence="14 15">NBRC 103219</strain>
    </source>
</reference>
<dbReference type="PANTHER" id="PTHR30570:SF4">
    <property type="entry name" value="PHOSPHATE-BINDING PROTEIN PSTS 1"/>
    <property type="match status" value="1"/>
</dbReference>
<sequence length="287" mass="31677">MKKYNLLWAFVAMFFILMGCSSNTKDAPKSIQIVGSSAMQPIVEMGAHQYQKKHPEQKITVQGGGSGTGLSQVQSGAVDVGNSDIFASQQKGIDANKIVDHQLAVIGVAPIVNKDAGVKNVTMEQLQKIYAGEYTNWREVGGKDMEIVVIDRAHGSGTRAIFDDEVMADTKKMKAQEQDSNGSVQHMVSETPGALSYVSFPYLKDTFVALKIDGVTPTPKNVTTNKWKLWGYEHMYTSKNASKETNAFIKYLLKSDQVQEKLLSRLDYISIRDMEVTKDKDGLVSPK</sequence>
<keyword evidence="5 12" id="KW-0813">Transport</keyword>
<comment type="function">
    <text evidence="1">Part of the ABC transporter complex PstSACB involved in phosphate import.</text>
</comment>
<dbReference type="SUPFAM" id="SSF53850">
    <property type="entry name" value="Periplasmic binding protein-like II"/>
    <property type="match status" value="1"/>
</dbReference>
<comment type="subcellular location">
    <subcellularLocation>
        <location evidence="2 12">Cell membrane</location>
        <topology evidence="2 12">Lipid-anchor</topology>
    </subcellularLocation>
</comment>
<comment type="caution">
    <text evidence="14">The sequence shown here is derived from an EMBL/GenBank/DDBJ whole genome shotgun (WGS) entry which is preliminary data.</text>
</comment>
<evidence type="ECO:0000256" key="3">
    <source>
        <dbReference type="ARBA" id="ARBA00008725"/>
    </source>
</evidence>
<dbReference type="InterPro" id="IPR011862">
    <property type="entry name" value="Phos-bd"/>
</dbReference>
<keyword evidence="11 12" id="KW-0449">Lipoprotein</keyword>
<dbReference type="RefSeq" id="WP_017868574.1">
    <property type="nucleotide sequence ID" value="NZ_BJYB01000009.1"/>
</dbReference>
<dbReference type="PROSITE" id="PS51257">
    <property type="entry name" value="PROKAR_LIPOPROTEIN"/>
    <property type="match status" value="1"/>
</dbReference>
<evidence type="ECO:0000256" key="11">
    <source>
        <dbReference type="ARBA" id="ARBA00023288"/>
    </source>
</evidence>
<dbReference type="CDD" id="cd13653">
    <property type="entry name" value="PBP2_phosphate_like_1"/>
    <property type="match status" value="1"/>
</dbReference>
<keyword evidence="15" id="KW-1185">Reference proteome</keyword>
<dbReference type="AlphaFoldDB" id="A0A0R2LH75"/>
<dbReference type="OrthoDB" id="9790048at2"/>
<proteinExistence type="inferred from homology"/>
<evidence type="ECO:0000313" key="15">
    <source>
        <dbReference type="Proteomes" id="UP000051886"/>
    </source>
</evidence>
<evidence type="ECO:0000256" key="1">
    <source>
        <dbReference type="ARBA" id="ARBA00002841"/>
    </source>
</evidence>
<gene>
    <name evidence="14" type="ORF">IV66_GL000530</name>
</gene>
<evidence type="ECO:0000256" key="6">
    <source>
        <dbReference type="ARBA" id="ARBA00022475"/>
    </source>
</evidence>
<name>A0A0R2LH75_9LACO</name>
<feature type="chain" id="PRO_5039755158" description="Phosphate-binding protein" evidence="12">
    <location>
        <begin position="25"/>
        <end position="287"/>
    </location>
</feature>
<evidence type="ECO:0000256" key="10">
    <source>
        <dbReference type="ARBA" id="ARBA00023139"/>
    </source>
</evidence>
<dbReference type="PANTHER" id="PTHR30570">
    <property type="entry name" value="PERIPLASMIC PHOSPHATE BINDING COMPONENT OF PHOSPHATE ABC TRANSPORTER"/>
    <property type="match status" value="1"/>
</dbReference>
<comment type="function">
    <text evidence="12">Involved in the system for phosphate transport across the cytoplasmic membrane.</text>
</comment>
<keyword evidence="9" id="KW-0472">Membrane</keyword>
<dbReference type="NCBIfam" id="TIGR02136">
    <property type="entry name" value="ptsS_2"/>
    <property type="match status" value="1"/>
</dbReference>
<organism evidence="14 15">
    <name type="scientific">Ligilactobacillus pobuzihii</name>
    <dbReference type="NCBI Taxonomy" id="449659"/>
    <lineage>
        <taxon>Bacteria</taxon>
        <taxon>Bacillati</taxon>
        <taxon>Bacillota</taxon>
        <taxon>Bacilli</taxon>
        <taxon>Lactobacillales</taxon>
        <taxon>Lactobacillaceae</taxon>
        <taxon>Ligilactobacillus</taxon>
    </lineage>
</organism>
<dbReference type="PATRIC" id="fig|449659.4.peg.534"/>
<protein>
    <recommendedName>
        <fullName evidence="12">Phosphate-binding protein</fullName>
    </recommendedName>
</protein>
<evidence type="ECO:0000256" key="5">
    <source>
        <dbReference type="ARBA" id="ARBA00022448"/>
    </source>
</evidence>
<dbReference type="Proteomes" id="UP000051886">
    <property type="component" value="Unassembled WGS sequence"/>
</dbReference>
<dbReference type="Gene3D" id="3.40.190.10">
    <property type="entry name" value="Periplasmic binding protein-like II"/>
    <property type="match status" value="2"/>
</dbReference>
<evidence type="ECO:0000256" key="4">
    <source>
        <dbReference type="ARBA" id="ARBA00011529"/>
    </source>
</evidence>
<keyword evidence="7 12" id="KW-0592">Phosphate transport</keyword>
<keyword evidence="10 12" id="KW-0564">Palmitate</keyword>
<evidence type="ECO:0000313" key="14">
    <source>
        <dbReference type="EMBL" id="KRN97396.1"/>
    </source>
</evidence>
<dbReference type="GO" id="GO:0006817">
    <property type="term" value="P:phosphate ion transport"/>
    <property type="evidence" value="ECO:0007669"/>
    <property type="project" value="UniProtKB-UniRule"/>
</dbReference>
<dbReference type="InterPro" id="IPR050811">
    <property type="entry name" value="Phosphate_ABC_transporter"/>
</dbReference>
<evidence type="ECO:0000256" key="7">
    <source>
        <dbReference type="ARBA" id="ARBA00022592"/>
    </source>
</evidence>
<feature type="signal peptide" evidence="12">
    <location>
        <begin position="1"/>
        <end position="24"/>
    </location>
</feature>
<evidence type="ECO:0000256" key="8">
    <source>
        <dbReference type="ARBA" id="ARBA00022729"/>
    </source>
</evidence>
<comment type="similarity">
    <text evidence="3 12">Belongs to the PstS family.</text>
</comment>
<keyword evidence="6 12" id="KW-1003">Cell membrane</keyword>
<evidence type="ECO:0000259" key="13">
    <source>
        <dbReference type="Pfam" id="PF12849"/>
    </source>
</evidence>
<evidence type="ECO:0000256" key="9">
    <source>
        <dbReference type="ARBA" id="ARBA00023136"/>
    </source>
</evidence>
<dbReference type="InterPro" id="IPR024370">
    <property type="entry name" value="PBP_domain"/>
</dbReference>